<dbReference type="AlphaFoldDB" id="A0AAD9KLA8"/>
<gene>
    <name evidence="2" type="ORF">NP493_857g00034</name>
</gene>
<dbReference type="Proteomes" id="UP001209878">
    <property type="component" value="Unassembled WGS sequence"/>
</dbReference>
<name>A0AAD9KLA8_RIDPI</name>
<sequence length="179" mass="19777">MYAVCRRESLYKTASPGSSRQSPAGYKQLAWPWLPHSGFLQQAVIEEFDTAMNVPKTSRRLIRPSSAAANLQTHRKYQTSLYDDIWTQQVYAKLGQRPKTQAGGSRLGDAAQTGAEEEETTTRADEARRLTVGEVDGLASKDGVNRILFSRATARSSLKEKVSHVSCPPSCFKHLAVCC</sequence>
<evidence type="ECO:0000313" key="3">
    <source>
        <dbReference type="Proteomes" id="UP001209878"/>
    </source>
</evidence>
<dbReference type="EMBL" id="JAODUO010000857">
    <property type="protein sequence ID" value="KAK2173673.1"/>
    <property type="molecule type" value="Genomic_DNA"/>
</dbReference>
<organism evidence="2 3">
    <name type="scientific">Ridgeia piscesae</name>
    <name type="common">Tubeworm</name>
    <dbReference type="NCBI Taxonomy" id="27915"/>
    <lineage>
        <taxon>Eukaryota</taxon>
        <taxon>Metazoa</taxon>
        <taxon>Spiralia</taxon>
        <taxon>Lophotrochozoa</taxon>
        <taxon>Annelida</taxon>
        <taxon>Polychaeta</taxon>
        <taxon>Sedentaria</taxon>
        <taxon>Canalipalpata</taxon>
        <taxon>Sabellida</taxon>
        <taxon>Siboglinidae</taxon>
        <taxon>Ridgeia</taxon>
    </lineage>
</organism>
<feature type="compositionally biased region" description="Basic and acidic residues" evidence="1">
    <location>
        <begin position="120"/>
        <end position="129"/>
    </location>
</feature>
<evidence type="ECO:0000256" key="1">
    <source>
        <dbReference type="SAM" id="MobiDB-lite"/>
    </source>
</evidence>
<reference evidence="2" key="1">
    <citation type="journal article" date="2023" name="Mol. Biol. Evol.">
        <title>Third-Generation Sequencing Reveals the Adaptive Role of the Epigenome in Three Deep-Sea Polychaetes.</title>
        <authorList>
            <person name="Perez M."/>
            <person name="Aroh O."/>
            <person name="Sun Y."/>
            <person name="Lan Y."/>
            <person name="Juniper S.K."/>
            <person name="Young C.R."/>
            <person name="Angers B."/>
            <person name="Qian P.Y."/>
        </authorList>
    </citation>
    <scope>NUCLEOTIDE SEQUENCE</scope>
    <source>
        <strain evidence="2">R07B-5</strain>
    </source>
</reference>
<proteinExistence type="predicted"/>
<protein>
    <submittedName>
        <fullName evidence="2">Uncharacterized protein</fullName>
    </submittedName>
</protein>
<comment type="caution">
    <text evidence="2">The sequence shown here is derived from an EMBL/GenBank/DDBJ whole genome shotgun (WGS) entry which is preliminary data.</text>
</comment>
<keyword evidence="3" id="KW-1185">Reference proteome</keyword>
<accession>A0AAD9KLA8</accession>
<feature type="region of interest" description="Disordered" evidence="1">
    <location>
        <begin position="97"/>
        <end position="129"/>
    </location>
</feature>
<evidence type="ECO:0000313" key="2">
    <source>
        <dbReference type="EMBL" id="KAK2173673.1"/>
    </source>
</evidence>